<feature type="region of interest" description="Disordered" evidence="1">
    <location>
        <begin position="1006"/>
        <end position="1277"/>
    </location>
</feature>
<feature type="compositionally biased region" description="Low complexity" evidence="1">
    <location>
        <begin position="210"/>
        <end position="226"/>
    </location>
</feature>
<dbReference type="EMBL" id="JAFHKP010000029">
    <property type="protein sequence ID" value="KAG5474150.1"/>
    <property type="molecule type" value="Genomic_DNA"/>
</dbReference>
<feature type="compositionally biased region" description="Basic and acidic residues" evidence="1">
    <location>
        <begin position="1197"/>
        <end position="1212"/>
    </location>
</feature>
<name>A0A836GYA6_LEIEN</name>
<feature type="compositionally biased region" description="Polar residues" evidence="1">
    <location>
        <begin position="188"/>
        <end position="199"/>
    </location>
</feature>
<organism evidence="2 3">
    <name type="scientific">Leishmania enriettii</name>
    <dbReference type="NCBI Taxonomy" id="5663"/>
    <lineage>
        <taxon>Eukaryota</taxon>
        <taxon>Discoba</taxon>
        <taxon>Euglenozoa</taxon>
        <taxon>Kinetoplastea</taxon>
        <taxon>Metakinetoplastina</taxon>
        <taxon>Trypanosomatida</taxon>
        <taxon>Trypanosomatidae</taxon>
        <taxon>Leishmaniinae</taxon>
        <taxon>Leishmania</taxon>
    </lineage>
</organism>
<dbReference type="Proteomes" id="UP000674179">
    <property type="component" value="Chromosome 29"/>
</dbReference>
<evidence type="ECO:0000313" key="3">
    <source>
        <dbReference type="Proteomes" id="UP000674179"/>
    </source>
</evidence>
<feature type="compositionally biased region" description="Basic and acidic residues" evidence="1">
    <location>
        <begin position="66"/>
        <end position="85"/>
    </location>
</feature>
<comment type="caution">
    <text evidence="2">The sequence shown here is derived from an EMBL/GenBank/DDBJ whole genome shotgun (WGS) entry which is preliminary data.</text>
</comment>
<feature type="compositionally biased region" description="Basic and acidic residues" evidence="1">
    <location>
        <begin position="1147"/>
        <end position="1164"/>
    </location>
</feature>
<evidence type="ECO:0000256" key="1">
    <source>
        <dbReference type="SAM" id="MobiDB-lite"/>
    </source>
</evidence>
<dbReference type="GeneID" id="94171482"/>
<dbReference type="AlphaFoldDB" id="A0A836GYA6"/>
<feature type="compositionally biased region" description="Polar residues" evidence="1">
    <location>
        <begin position="86"/>
        <end position="96"/>
    </location>
</feature>
<sequence>MHSNRLSGDNAVIASLTPTVTATMQQPFSNPQASAMAASTIFPTTAPADTHVKYEPTTAATTEQRSQQHEGLREHVTGSTAEHDGSSATAKTSTTRPADGQPTVRGAHNEAVDESDDDGDSNNGDGDDGAYAAEYRSLLFRVAEMEAQEQQRARRSGFALRMAQRETKLMAEVAARQQAYLAAQTSSASCPQASGNAKASNDENAESDTSKATAAASARPSADEATTVVATDARLACLAHRREHAQLQYRRCTDAAGLLRSHAGWVLADAQRQERLQAETEQLLRRLHEDAGLANGALPFRAGELQEEHNGAHPSTASPMAPQPPDDAWQRQTCGLTTLGGTLSKVHTLFRDPECCTNMSIVATALTEAGRQCQSLLQAFQALRETEMQIEADLRQRRLHALEWSLYAAHAQQAREVRDVFSPVTLAEVRAMGLRKILLRRRQELQSALTLLVLRDAERSASQGDRAATAFSSAPVQQLSCLFSPPHGVAPEKMKAVKDTCAQREGLRDRLWRELLYLKKCARRDLGAAWVSQAEAAALASLTGTAGAGKGTRALKAVLEDGLRRAFYDSLARLVTFLASAPSVDGSGEAAAKGDINGGGRGAGEEGKMQDEDDGPLLSSRSLSAAPATLLVPHVQVLSLLEALQTRANSLVSLLAENAKHWQRTQDVVAEAEICSSSTETAWCRTAELLRRRCTDAGAAELLSRDTRGDDAGVDVACASSLLLQEQQLLDSLHASQATIVEAINAALAQVHHGLTAPLEREKREVTLLIRLLQLSDEVGISECECGDTRSADLLATHTTPALERALQLLKCAEEDVRESDGAAPSVTKGGRGPDGGLSQILLPQLPRRVDAVQCDISAVSAEWRDRLVAETAEIRSKFTETQARHQQYAQYSMAEVPSLLEKALAEAKALQERATERTARDSRVAALTAQVQQQRMLLAKISTSERSALVAAVQQARLDVAALQAQVAQLQALQDLSAAESLHRRELGEAEAAAWRTLQLDDPEQHQAVNGDGAGDGKLNEDGGSVDVKEEVSDSFLEEPADVKSEAGKEEGDRQAGEGSVEHRITFAKREDAEGSDITRGVEVAAGGESEDHDSDASAFSEEGGSDEGAEEEAPTLQVGEDTAANDDETEGMYGAAAEVFEEEHGDTKGRSGESHTNDRLDEVADITTAAGTDKWAEAVPQADVRSKKRRRRPHPEKSARRGAHLAHEHQQQQPSILGEPILAHAEPGQRPPVFKSTVSTAFPYHPPPPAFPAAPTSRPVLEDNPFYSGFGFEEE</sequence>
<dbReference type="KEGG" id="lenr:94171482"/>
<feature type="region of interest" description="Disordered" evidence="1">
    <location>
        <begin position="188"/>
        <end position="226"/>
    </location>
</feature>
<dbReference type="OrthoDB" id="273879at2759"/>
<feature type="region of interest" description="Disordered" evidence="1">
    <location>
        <begin position="308"/>
        <end position="332"/>
    </location>
</feature>
<protein>
    <submittedName>
        <fullName evidence="2">Uncharacterized protein</fullName>
    </submittedName>
</protein>
<accession>A0A836GYA6</accession>
<feature type="compositionally biased region" description="Acidic residues" evidence="1">
    <location>
        <begin position="112"/>
        <end position="128"/>
    </location>
</feature>
<gene>
    <name evidence="2" type="ORF">CUR178_04262</name>
</gene>
<proteinExistence type="predicted"/>
<keyword evidence="3" id="KW-1185">Reference proteome</keyword>
<dbReference type="RefSeq" id="XP_067691343.1">
    <property type="nucleotide sequence ID" value="XM_067835972.1"/>
</dbReference>
<feature type="compositionally biased region" description="Basic and acidic residues" evidence="1">
    <location>
        <begin position="1042"/>
        <end position="1074"/>
    </location>
</feature>
<reference evidence="2 3" key="1">
    <citation type="submission" date="2021-02" db="EMBL/GenBank/DDBJ databases">
        <title>Leishmania (Mundinia) enrietti genome sequencing and assembly.</title>
        <authorList>
            <person name="Almutairi H."/>
            <person name="Gatherer D."/>
        </authorList>
    </citation>
    <scope>NUCLEOTIDE SEQUENCE [LARGE SCALE GENOMIC DNA]</scope>
    <source>
        <strain evidence="2">CUR178</strain>
    </source>
</reference>
<feature type="compositionally biased region" description="Acidic residues" evidence="1">
    <location>
        <begin position="1105"/>
        <end position="1115"/>
    </location>
</feature>
<feature type="region of interest" description="Disordered" evidence="1">
    <location>
        <begin position="58"/>
        <end position="130"/>
    </location>
</feature>
<feature type="region of interest" description="Disordered" evidence="1">
    <location>
        <begin position="585"/>
        <end position="619"/>
    </location>
</feature>
<evidence type="ECO:0000313" key="2">
    <source>
        <dbReference type="EMBL" id="KAG5474150.1"/>
    </source>
</evidence>